<dbReference type="RefSeq" id="XP_065658784.1">
    <property type="nucleotide sequence ID" value="XM_065802712.1"/>
</dbReference>
<dbReference type="InterPro" id="IPR036388">
    <property type="entry name" value="WH-like_DNA-bd_sf"/>
</dbReference>
<evidence type="ECO:0000259" key="1">
    <source>
        <dbReference type="Pfam" id="PF01498"/>
    </source>
</evidence>
<reference evidence="3" key="1">
    <citation type="submission" date="2025-08" db="UniProtKB">
        <authorList>
            <consortium name="RefSeq"/>
        </authorList>
    </citation>
    <scope>IDENTIFICATION</scope>
</reference>
<gene>
    <name evidence="3" type="primary">LOC136083309</name>
</gene>
<sequence length="148" mass="16743">MSSKRVKTTVEIRKLIIKHWNEGKSLNCIAKIVDSKKSTVSSIINKFKKTGKLADFPRSGRPKKLNKRAERSLASTIKKNRFVSAKTLACKIENDLGVKISPKTVIRSLKRQGIGSRVPRKVPCISDKNCKLRLNYAKTYIDVRFSIV</sequence>
<accession>A0ABM4CAU7</accession>
<keyword evidence="2" id="KW-1185">Reference proteome</keyword>
<proteinExistence type="predicted"/>
<dbReference type="PANTHER" id="PTHR46068">
    <property type="entry name" value="PROTEIN CBG27172"/>
    <property type="match status" value="1"/>
</dbReference>
<evidence type="ECO:0000313" key="2">
    <source>
        <dbReference type="Proteomes" id="UP001652625"/>
    </source>
</evidence>
<dbReference type="Gene3D" id="1.10.10.10">
    <property type="entry name" value="Winged helix-like DNA-binding domain superfamily/Winged helix DNA-binding domain"/>
    <property type="match status" value="1"/>
</dbReference>
<dbReference type="Proteomes" id="UP001652625">
    <property type="component" value="Chromosome 08"/>
</dbReference>
<dbReference type="InterPro" id="IPR002492">
    <property type="entry name" value="Transposase_Tc1-like"/>
</dbReference>
<dbReference type="GeneID" id="136083309"/>
<name>A0ABM4CAU7_HYDVU</name>
<dbReference type="SUPFAM" id="SSF46689">
    <property type="entry name" value="Homeodomain-like"/>
    <property type="match status" value="1"/>
</dbReference>
<dbReference type="Pfam" id="PF01498">
    <property type="entry name" value="HTH_Tnp_Tc3_2"/>
    <property type="match status" value="1"/>
</dbReference>
<organism evidence="2 3">
    <name type="scientific">Hydra vulgaris</name>
    <name type="common">Hydra</name>
    <name type="synonym">Hydra attenuata</name>
    <dbReference type="NCBI Taxonomy" id="6087"/>
    <lineage>
        <taxon>Eukaryota</taxon>
        <taxon>Metazoa</taxon>
        <taxon>Cnidaria</taxon>
        <taxon>Hydrozoa</taxon>
        <taxon>Hydroidolina</taxon>
        <taxon>Anthoathecata</taxon>
        <taxon>Aplanulata</taxon>
        <taxon>Hydridae</taxon>
        <taxon>Hydra</taxon>
    </lineage>
</organism>
<protein>
    <submittedName>
        <fullName evidence="3">Uncharacterized protein LOC136083309</fullName>
    </submittedName>
</protein>
<dbReference type="InterPro" id="IPR009057">
    <property type="entry name" value="Homeodomain-like_sf"/>
</dbReference>
<dbReference type="PANTHER" id="PTHR46068:SF1">
    <property type="entry name" value="TRANSPOSASE IS30-LIKE HTH DOMAIN-CONTAINING PROTEIN"/>
    <property type="match status" value="1"/>
</dbReference>
<feature type="domain" description="Transposase Tc1-like" evidence="1">
    <location>
        <begin position="71"/>
        <end position="141"/>
    </location>
</feature>
<evidence type="ECO:0000313" key="3">
    <source>
        <dbReference type="RefSeq" id="XP_065658784.1"/>
    </source>
</evidence>